<dbReference type="GO" id="GO:0046872">
    <property type="term" value="F:metal ion binding"/>
    <property type="evidence" value="ECO:0007669"/>
    <property type="project" value="UniProtKB-KW"/>
</dbReference>
<name>A0A265N8W8_9BACI</name>
<evidence type="ECO:0000256" key="2">
    <source>
        <dbReference type="ARBA" id="ARBA00022723"/>
    </source>
</evidence>
<evidence type="ECO:0000256" key="8">
    <source>
        <dbReference type="PIRSR" id="PIRSR601088-3"/>
    </source>
</evidence>
<dbReference type="InterPro" id="IPR001088">
    <property type="entry name" value="Glyco_hydro_4"/>
</dbReference>
<gene>
    <name evidence="12" type="ORF">CIL03_11525</name>
</gene>
<dbReference type="RefSeq" id="WP_094886016.1">
    <property type="nucleotide sequence ID" value="NZ_NPMS01000005.1"/>
</dbReference>
<keyword evidence="5 8" id="KW-0464">Manganese</keyword>
<evidence type="ECO:0000256" key="9">
    <source>
        <dbReference type="PIRSR" id="PIRSR601088-4"/>
    </source>
</evidence>
<dbReference type="InterPro" id="IPR022616">
    <property type="entry name" value="Glyco_hydro_4_C"/>
</dbReference>
<accession>A0A265N8W8</accession>
<dbReference type="AlphaFoldDB" id="A0A265N8W8"/>
<dbReference type="Gene3D" id="3.90.110.10">
    <property type="entry name" value="Lactate dehydrogenase/glycoside hydrolase, family 4, C-terminal"/>
    <property type="match status" value="1"/>
</dbReference>
<dbReference type="SUPFAM" id="SSF51735">
    <property type="entry name" value="NAD(P)-binding Rossmann-fold domains"/>
    <property type="match status" value="1"/>
</dbReference>
<dbReference type="Pfam" id="PF11975">
    <property type="entry name" value="Glyco_hydro_4C"/>
    <property type="match status" value="1"/>
</dbReference>
<evidence type="ECO:0000259" key="11">
    <source>
        <dbReference type="Pfam" id="PF11975"/>
    </source>
</evidence>
<feature type="binding site" evidence="8">
    <location>
        <position position="197"/>
    </location>
    <ligand>
        <name>Mn(2+)</name>
        <dbReference type="ChEBI" id="CHEBI:29035"/>
    </ligand>
</feature>
<feature type="domain" description="Glycosyl hydrolase family 4 C-terminal" evidence="11">
    <location>
        <begin position="192"/>
        <end position="406"/>
    </location>
</feature>
<comment type="cofactor">
    <cofactor evidence="10">
        <name>NAD(+)</name>
        <dbReference type="ChEBI" id="CHEBI:57540"/>
    </cofactor>
    <text evidence="10">Binds 1 NAD(+) per subunit.</text>
</comment>
<dbReference type="SUPFAM" id="SSF56327">
    <property type="entry name" value="LDH C-terminal domain-like"/>
    <property type="match status" value="1"/>
</dbReference>
<comment type="caution">
    <text evidence="12">The sequence shown here is derived from an EMBL/GenBank/DDBJ whole genome shotgun (WGS) entry which is preliminary data.</text>
</comment>
<dbReference type="GO" id="GO:0004553">
    <property type="term" value="F:hydrolase activity, hydrolyzing O-glycosyl compounds"/>
    <property type="evidence" value="ECO:0007669"/>
    <property type="project" value="InterPro"/>
</dbReference>
<feature type="binding site" evidence="7">
    <location>
        <position position="145"/>
    </location>
    <ligand>
        <name>substrate</name>
    </ligand>
</feature>
<evidence type="ECO:0000256" key="5">
    <source>
        <dbReference type="ARBA" id="ARBA00023211"/>
    </source>
</evidence>
<dbReference type="PRINTS" id="PR00732">
    <property type="entry name" value="GLHYDRLASE4"/>
</dbReference>
<keyword evidence="8" id="KW-0170">Cobalt</keyword>
<keyword evidence="13" id="KW-1185">Reference proteome</keyword>
<evidence type="ECO:0000313" key="12">
    <source>
        <dbReference type="EMBL" id="OZU88277.1"/>
    </source>
</evidence>
<dbReference type="GO" id="GO:0005975">
    <property type="term" value="P:carbohydrate metabolic process"/>
    <property type="evidence" value="ECO:0007669"/>
    <property type="project" value="InterPro"/>
</dbReference>
<dbReference type="PANTHER" id="PTHR32092:SF6">
    <property type="entry name" value="ALPHA-GALACTOSIDASE"/>
    <property type="match status" value="1"/>
</dbReference>
<keyword evidence="4 10" id="KW-0520">NAD</keyword>
<evidence type="ECO:0000256" key="3">
    <source>
        <dbReference type="ARBA" id="ARBA00022801"/>
    </source>
</evidence>
<evidence type="ECO:0000256" key="1">
    <source>
        <dbReference type="ARBA" id="ARBA00010141"/>
    </source>
</evidence>
<dbReference type="Proteomes" id="UP000216498">
    <property type="component" value="Unassembled WGS sequence"/>
</dbReference>
<keyword evidence="2 8" id="KW-0479">Metal-binding</keyword>
<protein>
    <recommendedName>
        <fullName evidence="11">Glycosyl hydrolase family 4 C-terminal domain-containing protein</fullName>
    </recommendedName>
</protein>
<dbReference type="Pfam" id="PF02056">
    <property type="entry name" value="Glyco_hydro_4"/>
    <property type="match status" value="1"/>
</dbReference>
<proteinExistence type="inferred from homology"/>
<keyword evidence="8" id="KW-0408">Iron</keyword>
<keyword evidence="3 10" id="KW-0378">Hydrolase</keyword>
<evidence type="ECO:0000256" key="10">
    <source>
        <dbReference type="RuleBase" id="RU361152"/>
    </source>
</evidence>
<evidence type="ECO:0000256" key="7">
    <source>
        <dbReference type="PIRSR" id="PIRSR601088-2"/>
    </source>
</evidence>
<dbReference type="Gene3D" id="3.40.50.720">
    <property type="entry name" value="NAD(P)-binding Rossmann-like Domain"/>
    <property type="match status" value="1"/>
</dbReference>
<organism evidence="12 13">
    <name type="scientific">Virgibacillus indicus</name>
    <dbReference type="NCBI Taxonomy" id="2024554"/>
    <lineage>
        <taxon>Bacteria</taxon>
        <taxon>Bacillati</taxon>
        <taxon>Bacillota</taxon>
        <taxon>Bacilli</taxon>
        <taxon>Bacillales</taxon>
        <taxon>Bacillaceae</taxon>
        <taxon>Virgibacillus</taxon>
    </lineage>
</organism>
<dbReference type="GO" id="GO:0016616">
    <property type="term" value="F:oxidoreductase activity, acting on the CH-OH group of donors, NAD or NADP as acceptor"/>
    <property type="evidence" value="ECO:0007669"/>
    <property type="project" value="InterPro"/>
</dbReference>
<feature type="site" description="Increases basicity of active site Tyr" evidence="9">
    <location>
        <position position="107"/>
    </location>
</feature>
<comment type="similarity">
    <text evidence="1 10">Belongs to the glycosyl hydrolase 4 family.</text>
</comment>
<feature type="binding site" evidence="8">
    <location>
        <position position="167"/>
    </location>
    <ligand>
        <name>Mn(2+)</name>
        <dbReference type="ChEBI" id="CHEBI:29035"/>
    </ligand>
</feature>
<dbReference type="InterPro" id="IPR036291">
    <property type="entry name" value="NAD(P)-bd_dom_sf"/>
</dbReference>
<dbReference type="InterPro" id="IPR015955">
    <property type="entry name" value="Lactate_DH/Glyco_Ohase_4_C"/>
</dbReference>
<evidence type="ECO:0000313" key="13">
    <source>
        <dbReference type="Proteomes" id="UP000216498"/>
    </source>
</evidence>
<reference evidence="12 13" key="1">
    <citation type="submission" date="2017-08" db="EMBL/GenBank/DDBJ databases">
        <title>Virgibacillus indicus sp. nov. and Virgibacillus profoundi sp. nov, two moderately halophilic bacteria isolated from marine sediment by using the Microfluidic Streak Plate.</title>
        <authorList>
            <person name="Xu B."/>
            <person name="Hu B."/>
            <person name="Wang J."/>
            <person name="Zhu Y."/>
            <person name="Huang L."/>
            <person name="Du W."/>
            <person name="Huang Y."/>
        </authorList>
    </citation>
    <scope>NUCLEOTIDE SEQUENCE [LARGE SCALE GENOMIC DNA]</scope>
    <source>
        <strain evidence="12 13">IO3-P2-C2</strain>
    </source>
</reference>
<dbReference type="EMBL" id="NPMS01000005">
    <property type="protein sequence ID" value="OZU88277.1"/>
    <property type="molecule type" value="Genomic_DNA"/>
</dbReference>
<sequence>MDISIIGAGSQFTLPFLRSLYQNASHDDYHIRMMDIRPEALEAMEQLTTRLNKHSGRNFRYSFYQDRVEAIKNADHVLVSYAIDFPDAMLRTFFVMKNHGINLVEGETASPGALMATLRHLPLMVDIVEDVKKHADGAWVHTTGNPMSRLVYGVIKATGYQRFVGHCHGTTLVRGFIGELTDTPAEEIDIAVAGINHFHVVQKAVDQRNGRNLLNVLKDLPEEKVKLWKEKEYTQWKLFQELGYLIGHGMWHNFDYTPYANHRMFNHTFTNSLERENLVIKELRKVQRDEAAALDNEEAIDVFLQNEDSEQHFLVMQALSGEIEPYLYLSGNLPNNQKIPSLPEDAIVELPSMVSKDKIELINPEKPLPKFFESWLRQHVSIHELSVIATLEKSREAAIGAIAADPSFRDCDCSPGQLLDEMLEVNKGLVPELSD</sequence>
<keyword evidence="8" id="KW-0533">Nickel</keyword>
<dbReference type="PANTHER" id="PTHR32092">
    <property type="entry name" value="6-PHOSPHO-BETA-GLUCOSIDASE-RELATED"/>
    <property type="match status" value="1"/>
</dbReference>
<keyword evidence="6 10" id="KW-0326">Glycosidase</keyword>
<evidence type="ECO:0000256" key="4">
    <source>
        <dbReference type="ARBA" id="ARBA00023027"/>
    </source>
</evidence>
<dbReference type="OrthoDB" id="9808275at2"/>
<evidence type="ECO:0000256" key="6">
    <source>
        <dbReference type="ARBA" id="ARBA00023295"/>
    </source>
</evidence>